<reference evidence="3 4" key="1">
    <citation type="submission" date="2017-12" db="EMBL/GenBank/DDBJ databases">
        <title>Gene loss provides genomic basis for host adaptation in cereal stripe rust fungi.</title>
        <authorList>
            <person name="Xia C."/>
        </authorList>
    </citation>
    <scope>NUCLEOTIDE SEQUENCE [LARGE SCALE GENOMIC DNA]</scope>
    <source>
        <strain evidence="3 4">93TX-2</strain>
    </source>
</reference>
<gene>
    <name evidence="3" type="ORF">PSHT_00758</name>
</gene>
<feature type="compositionally biased region" description="Basic residues" evidence="1">
    <location>
        <begin position="92"/>
        <end position="102"/>
    </location>
</feature>
<reference evidence="4" key="3">
    <citation type="journal article" date="2018" name="Mol. Plant Microbe Interact.">
        <title>Genome sequence resources for the wheat stripe rust pathogen (Puccinia striiformis f. sp. tritici) and the barley stripe rust pathogen (Puccinia striiformis f. sp. hordei).</title>
        <authorList>
            <person name="Xia C."/>
            <person name="Wang M."/>
            <person name="Yin C."/>
            <person name="Cornejo O.E."/>
            <person name="Hulbert S.H."/>
            <person name="Chen X."/>
        </authorList>
    </citation>
    <scope>NUCLEOTIDE SEQUENCE [LARGE SCALE GENOMIC DNA]</scope>
    <source>
        <strain evidence="4">93TX-2</strain>
    </source>
</reference>
<evidence type="ECO:0000256" key="1">
    <source>
        <dbReference type="SAM" id="MobiDB-lite"/>
    </source>
</evidence>
<dbReference type="InterPro" id="IPR008906">
    <property type="entry name" value="HATC_C_dom"/>
</dbReference>
<evidence type="ECO:0000259" key="2">
    <source>
        <dbReference type="Pfam" id="PF05699"/>
    </source>
</evidence>
<dbReference type="EMBL" id="PKSM01000005">
    <property type="protein sequence ID" value="POW22993.1"/>
    <property type="molecule type" value="Genomic_DNA"/>
</dbReference>
<proteinExistence type="predicted"/>
<dbReference type="PANTHER" id="PTHR47501">
    <property type="entry name" value="TRANSPOSASE-RELATED"/>
    <property type="match status" value="1"/>
</dbReference>
<organism evidence="3 4">
    <name type="scientific">Puccinia striiformis</name>
    <dbReference type="NCBI Taxonomy" id="27350"/>
    <lineage>
        <taxon>Eukaryota</taxon>
        <taxon>Fungi</taxon>
        <taxon>Dikarya</taxon>
        <taxon>Basidiomycota</taxon>
        <taxon>Pucciniomycotina</taxon>
        <taxon>Pucciniomycetes</taxon>
        <taxon>Pucciniales</taxon>
        <taxon>Pucciniaceae</taxon>
        <taxon>Puccinia</taxon>
    </lineage>
</organism>
<dbReference type="AlphaFoldDB" id="A0A2S4WML3"/>
<evidence type="ECO:0000313" key="4">
    <source>
        <dbReference type="Proteomes" id="UP000238274"/>
    </source>
</evidence>
<feature type="compositionally biased region" description="Polar residues" evidence="1">
    <location>
        <begin position="52"/>
        <end position="72"/>
    </location>
</feature>
<name>A0A2S4WML3_9BASI</name>
<accession>A0A2S4WML3</accession>
<comment type="caution">
    <text evidence="3">The sequence shown here is derived from an EMBL/GenBank/DDBJ whole genome shotgun (WGS) entry which is preliminary data.</text>
</comment>
<feature type="domain" description="HAT C-terminal dimerisation" evidence="2">
    <location>
        <begin position="695"/>
        <end position="777"/>
    </location>
</feature>
<feature type="compositionally biased region" description="Basic and acidic residues" evidence="1">
    <location>
        <begin position="37"/>
        <end position="50"/>
    </location>
</feature>
<dbReference type="VEuPathDB" id="FungiDB:PSHT_00758"/>
<dbReference type="SUPFAM" id="SSF53098">
    <property type="entry name" value="Ribonuclease H-like"/>
    <property type="match status" value="1"/>
</dbReference>
<protein>
    <recommendedName>
        <fullName evidence="2">HAT C-terminal dimerisation domain-containing protein</fullName>
    </recommendedName>
</protein>
<sequence length="816" mass="92234">MARSSTSPFPTPSQPPSRRSTRLRTPVNLNTNSISQDSRHSFSTSDDHNPGSDVQSCASSVLRQAGSSQLSQAGKRKQSQKRPPSKETSVKQKSKTRKRNKRTPAASNDESHLITIDIVQDSGEENSKVEKPKKKSPFDHIEEFFEEPTYADKGDTGEKLMYKCRWCRNIYKKSPGTTCNLKLHRDGNHTRKPCPGRSDAIAAGCKLPLTAKHLDSLDVTHHQETMTDYLKKKPFEIKVFNQLLVMWLVRFSLPWSRIEDFILWVAFNYDKVVTTLQDLNSKFTLIHDVWTTKGNRHAFMGISVAYITADWKFVICHLGMKYIASNHKGKLLALPFANIISKFKLEKKIAQTTDSGSNNFTMATEVDRLILKKTGVVLNLTDNHIRCICHKIALILNAGLHALQISGDDLLESPKATLGFIPGLSTVDEESKEMEPSDTYVIEDVELGNNPMEADNFENEENTPEQLINNPTFQGRQSINGILKKVDFIIQRITSSSSKRFEPDGYCKLFELERERQKVEGGPNYYSNLDITSTEWEVVNHLNETLSEFYFLTKKMEGDYSSGSMILSEYHQVEDFLNTKLATTDDSEFQAMLRRMLTKTNTYLQEALACDAILIATALNPCFRLSIYQAWFPDYYTYTSNLLQILFDTKKAEVNATKEPTPAPRHKKSDRSKQGLNHKFDFFPDAVEEPVADELTTYLGGIYKLDSDSVSESLDWWKEHSQEFPILALLAKDYLACCATSASVERCFSAAADTCSSDRGSLAAKTIEHCVSSHQWLAQGIEPDGDFETAQQIITLANKQREKEKAKKAEIEVSTE</sequence>
<feature type="region of interest" description="Disordered" evidence="1">
    <location>
        <begin position="1"/>
        <end position="134"/>
    </location>
</feature>
<dbReference type="InterPro" id="IPR012337">
    <property type="entry name" value="RNaseH-like_sf"/>
</dbReference>
<dbReference type="Proteomes" id="UP000238274">
    <property type="component" value="Unassembled WGS sequence"/>
</dbReference>
<feature type="compositionally biased region" description="Polar residues" evidence="1">
    <location>
        <begin position="27"/>
        <end position="36"/>
    </location>
</feature>
<feature type="region of interest" description="Disordered" evidence="1">
    <location>
        <begin position="656"/>
        <end position="676"/>
    </location>
</feature>
<dbReference type="OrthoDB" id="3264316at2759"/>
<reference evidence="4" key="2">
    <citation type="journal article" date="2018" name="BMC Genomics">
        <title>Genomic insights into host adaptation between the wheat stripe rust pathogen (Puccinia striiformis f. sp. tritici) and the barley stripe rust pathogen (Puccinia striiformis f. sp. hordei).</title>
        <authorList>
            <person name="Xia C."/>
            <person name="Wang M."/>
            <person name="Yin C."/>
            <person name="Cornejo O.E."/>
            <person name="Hulbert S.H."/>
            <person name="Chen X."/>
        </authorList>
    </citation>
    <scope>NUCLEOTIDE SEQUENCE [LARGE SCALE GENOMIC DNA]</scope>
    <source>
        <strain evidence="4">93TX-2</strain>
    </source>
</reference>
<dbReference type="Pfam" id="PF05699">
    <property type="entry name" value="Dimer_Tnp_hAT"/>
    <property type="match status" value="1"/>
</dbReference>
<dbReference type="VEuPathDB" id="FungiDB:PSTT_09223"/>
<keyword evidence="4" id="KW-1185">Reference proteome</keyword>
<dbReference type="PANTHER" id="PTHR47501:SF5">
    <property type="entry name" value="HAT C-TERMINAL DIMERISATION DOMAIN-CONTAINING PROTEIN"/>
    <property type="match status" value="1"/>
</dbReference>
<evidence type="ECO:0000313" key="3">
    <source>
        <dbReference type="EMBL" id="POW22993.1"/>
    </source>
</evidence>
<feature type="compositionally biased region" description="Basic and acidic residues" evidence="1">
    <location>
        <begin position="125"/>
        <end position="134"/>
    </location>
</feature>
<dbReference type="GO" id="GO:0046983">
    <property type="term" value="F:protein dimerization activity"/>
    <property type="evidence" value="ECO:0007669"/>
    <property type="project" value="InterPro"/>
</dbReference>